<reference evidence="2 3" key="1">
    <citation type="journal article" date="2016" name="Nat. Commun.">
        <title>Thousands of microbial genomes shed light on interconnected biogeochemical processes in an aquifer system.</title>
        <authorList>
            <person name="Anantharaman K."/>
            <person name="Brown C.T."/>
            <person name="Hug L.A."/>
            <person name="Sharon I."/>
            <person name="Castelle C.J."/>
            <person name="Probst A.J."/>
            <person name="Thomas B.C."/>
            <person name="Singh A."/>
            <person name="Wilkins M.J."/>
            <person name="Karaoz U."/>
            <person name="Brodie E.L."/>
            <person name="Williams K.H."/>
            <person name="Hubbard S.S."/>
            <person name="Banfield J.F."/>
        </authorList>
    </citation>
    <scope>NUCLEOTIDE SEQUENCE [LARGE SCALE GENOMIC DNA]</scope>
</reference>
<dbReference type="STRING" id="1802114.A2719_04395"/>
<organism evidence="2 3">
    <name type="scientific">Candidatus Ryanbacteria bacterium RIFCSPHIGHO2_01_FULL_45_22</name>
    <dbReference type="NCBI Taxonomy" id="1802114"/>
    <lineage>
        <taxon>Bacteria</taxon>
        <taxon>Candidatus Ryaniibacteriota</taxon>
    </lineage>
</organism>
<evidence type="ECO:0000259" key="1">
    <source>
        <dbReference type="Pfam" id="PF01494"/>
    </source>
</evidence>
<dbReference type="PANTHER" id="PTHR46865:SF8">
    <property type="entry name" value="POSSIBLE OXIDOREDUCTASE"/>
    <property type="match status" value="1"/>
</dbReference>
<dbReference type="GO" id="GO:0071949">
    <property type="term" value="F:FAD binding"/>
    <property type="evidence" value="ECO:0007669"/>
    <property type="project" value="InterPro"/>
</dbReference>
<dbReference type="InterPro" id="IPR051704">
    <property type="entry name" value="FAD_aromatic-hydroxylase"/>
</dbReference>
<dbReference type="PRINTS" id="PR00420">
    <property type="entry name" value="RNGMNOXGNASE"/>
</dbReference>
<sequence>MKVLIVGAGISGLTLAAFLEGSNVEYEIIDKSKSVHEGGFVLVAWDNVRDILKKLGLADQFDTFGIRIRNYYIRNGKGQLLRNYDLRDFYLDYGTGITMLGRENLRDWLLTKVKESKITTGLSIEKIIQKDSGVEVLLSNQESRRYDILVGADGIHSCVRSLEFQKDAEKYENWRCWWVWIPNQFNSPATITEYIEPGENVLIFSAGAKSLAILIAPAEHTLRDSPEGRLARMKEIFKDEHVLMPEALQGLQDKDLMPSDLIDVEMKNWVKGRVVLIGDAAHSFGPHAGLGAGMAMEDAYVLAAELMRISNHYSVEKALANYEKKRKPRVRTARRVSEKMRLWTLIKSQPLRKIVNVCVKFMPESFFVEDYNKLLKEEI</sequence>
<dbReference type="Pfam" id="PF01494">
    <property type="entry name" value="FAD_binding_3"/>
    <property type="match status" value="1"/>
</dbReference>
<evidence type="ECO:0000313" key="2">
    <source>
        <dbReference type="EMBL" id="OGZ44406.1"/>
    </source>
</evidence>
<dbReference type="InterPro" id="IPR036188">
    <property type="entry name" value="FAD/NAD-bd_sf"/>
</dbReference>
<dbReference type="EMBL" id="MHNK01000003">
    <property type="protein sequence ID" value="OGZ44406.1"/>
    <property type="molecule type" value="Genomic_DNA"/>
</dbReference>
<feature type="domain" description="FAD-binding" evidence="1">
    <location>
        <begin position="2"/>
        <end position="333"/>
    </location>
</feature>
<dbReference type="AlphaFoldDB" id="A0A1G2G276"/>
<evidence type="ECO:0000313" key="3">
    <source>
        <dbReference type="Proteomes" id="UP000177480"/>
    </source>
</evidence>
<dbReference type="Proteomes" id="UP000177480">
    <property type="component" value="Unassembled WGS sequence"/>
</dbReference>
<dbReference type="Gene3D" id="3.50.50.60">
    <property type="entry name" value="FAD/NAD(P)-binding domain"/>
    <property type="match status" value="1"/>
</dbReference>
<name>A0A1G2G276_9BACT</name>
<dbReference type="PANTHER" id="PTHR46865">
    <property type="entry name" value="OXIDOREDUCTASE-RELATED"/>
    <property type="match status" value="1"/>
</dbReference>
<protein>
    <recommendedName>
        <fullName evidence="1">FAD-binding domain-containing protein</fullName>
    </recommendedName>
</protein>
<proteinExistence type="predicted"/>
<dbReference type="InterPro" id="IPR002938">
    <property type="entry name" value="FAD-bd"/>
</dbReference>
<comment type="caution">
    <text evidence="2">The sequence shown here is derived from an EMBL/GenBank/DDBJ whole genome shotgun (WGS) entry which is preliminary data.</text>
</comment>
<dbReference type="SUPFAM" id="SSF51905">
    <property type="entry name" value="FAD/NAD(P)-binding domain"/>
    <property type="match status" value="1"/>
</dbReference>
<gene>
    <name evidence="2" type="ORF">A2719_04395</name>
</gene>
<accession>A0A1G2G276</accession>